<gene>
    <name evidence="6" type="ORF">FIBSPDRAFT_959043</name>
</gene>
<dbReference type="PANTHER" id="PTHR10270:SF161">
    <property type="entry name" value="SEX-DETERMINING REGION Y PROTEIN"/>
    <property type="match status" value="1"/>
</dbReference>
<evidence type="ECO:0000256" key="3">
    <source>
        <dbReference type="PROSITE-ProRule" id="PRU00267"/>
    </source>
</evidence>
<dbReference type="Pfam" id="PF00505">
    <property type="entry name" value="HMG_box"/>
    <property type="match status" value="1"/>
</dbReference>
<dbReference type="GO" id="GO:0030154">
    <property type="term" value="P:cell differentiation"/>
    <property type="evidence" value="ECO:0007669"/>
    <property type="project" value="TreeGrafter"/>
</dbReference>
<dbReference type="PROSITE" id="PS51257">
    <property type="entry name" value="PROKAR_LIPOPROTEIN"/>
    <property type="match status" value="1"/>
</dbReference>
<keyword evidence="3" id="KW-0539">Nucleus</keyword>
<dbReference type="PROSITE" id="PS50118">
    <property type="entry name" value="HMG_BOX_2"/>
    <property type="match status" value="1"/>
</dbReference>
<dbReference type="GO" id="GO:0001228">
    <property type="term" value="F:DNA-binding transcription activator activity, RNA polymerase II-specific"/>
    <property type="evidence" value="ECO:0007669"/>
    <property type="project" value="TreeGrafter"/>
</dbReference>
<evidence type="ECO:0000313" key="6">
    <source>
        <dbReference type="EMBL" id="KZP15235.1"/>
    </source>
</evidence>
<evidence type="ECO:0000256" key="4">
    <source>
        <dbReference type="SAM" id="MobiDB-lite"/>
    </source>
</evidence>
<evidence type="ECO:0000259" key="5">
    <source>
        <dbReference type="PROSITE" id="PS50118"/>
    </source>
</evidence>
<dbReference type="Proteomes" id="UP000076532">
    <property type="component" value="Unassembled WGS sequence"/>
</dbReference>
<sequence>MPATRNSREWTANALNYASSGCVASSRVYPPGSPASSLGAQPQSGTHCFSSTQAAKKVPRPPNAFIIFRSDYRAGHPFEKSMPEVSKKAAAAWRALPEAERLQYESRAVILKAQHSLMHPDYRYNPKRKPKTSQKELRHNLMEKICTELTNGRVADALTLVEQLRDENVPPFETSVLVQHPILAADIMLNSPCPPQHDYTTGWSTLPDFPWTPSAEDTIFDTGGHVGISNYQPTPCDPENYQSISQYYPAYNISESLDDDRTWANWINDTCTY</sequence>
<dbReference type="AlphaFoldDB" id="A0A166DZK4"/>
<dbReference type="PANTHER" id="PTHR10270">
    <property type="entry name" value="SOX TRANSCRIPTION FACTOR"/>
    <property type="match status" value="1"/>
</dbReference>
<dbReference type="SMART" id="SM00398">
    <property type="entry name" value="HMG"/>
    <property type="match status" value="1"/>
</dbReference>
<name>A0A166DZK4_9AGAM</name>
<keyword evidence="2" id="KW-0804">Transcription</keyword>
<dbReference type="STRING" id="436010.A0A166DZK4"/>
<dbReference type="GO" id="GO:0005634">
    <property type="term" value="C:nucleus"/>
    <property type="evidence" value="ECO:0007669"/>
    <property type="project" value="UniProtKB-UniRule"/>
</dbReference>
<dbReference type="CDD" id="cd01389">
    <property type="entry name" value="HMG-box_ROX1-like"/>
    <property type="match status" value="1"/>
</dbReference>
<dbReference type="SUPFAM" id="SSF47095">
    <property type="entry name" value="HMG-box"/>
    <property type="match status" value="1"/>
</dbReference>
<proteinExistence type="predicted"/>
<organism evidence="6 7">
    <name type="scientific">Athelia psychrophila</name>
    <dbReference type="NCBI Taxonomy" id="1759441"/>
    <lineage>
        <taxon>Eukaryota</taxon>
        <taxon>Fungi</taxon>
        <taxon>Dikarya</taxon>
        <taxon>Basidiomycota</taxon>
        <taxon>Agaricomycotina</taxon>
        <taxon>Agaricomycetes</taxon>
        <taxon>Agaricomycetidae</taxon>
        <taxon>Atheliales</taxon>
        <taxon>Atheliaceae</taxon>
        <taxon>Athelia</taxon>
    </lineage>
</organism>
<evidence type="ECO:0000256" key="1">
    <source>
        <dbReference type="ARBA" id="ARBA00023125"/>
    </source>
</evidence>
<feature type="region of interest" description="Disordered" evidence="4">
    <location>
        <begin position="31"/>
        <end position="56"/>
    </location>
</feature>
<dbReference type="GO" id="GO:0000978">
    <property type="term" value="F:RNA polymerase II cis-regulatory region sequence-specific DNA binding"/>
    <property type="evidence" value="ECO:0007669"/>
    <property type="project" value="TreeGrafter"/>
</dbReference>
<dbReference type="EMBL" id="KV417607">
    <property type="protein sequence ID" value="KZP15235.1"/>
    <property type="molecule type" value="Genomic_DNA"/>
</dbReference>
<feature type="domain" description="HMG box" evidence="5">
    <location>
        <begin position="58"/>
        <end position="123"/>
    </location>
</feature>
<keyword evidence="7" id="KW-1185">Reference proteome</keyword>
<reference evidence="6 7" key="1">
    <citation type="journal article" date="2016" name="Mol. Biol. Evol.">
        <title>Comparative Genomics of Early-Diverging Mushroom-Forming Fungi Provides Insights into the Origins of Lignocellulose Decay Capabilities.</title>
        <authorList>
            <person name="Nagy L.G."/>
            <person name="Riley R."/>
            <person name="Tritt A."/>
            <person name="Adam C."/>
            <person name="Daum C."/>
            <person name="Floudas D."/>
            <person name="Sun H."/>
            <person name="Yadav J.S."/>
            <person name="Pangilinan J."/>
            <person name="Larsson K.H."/>
            <person name="Matsuura K."/>
            <person name="Barry K."/>
            <person name="Labutti K."/>
            <person name="Kuo R."/>
            <person name="Ohm R.A."/>
            <person name="Bhattacharya S.S."/>
            <person name="Shirouzu T."/>
            <person name="Yoshinaga Y."/>
            <person name="Martin F.M."/>
            <person name="Grigoriev I.V."/>
            <person name="Hibbett D.S."/>
        </authorList>
    </citation>
    <scope>NUCLEOTIDE SEQUENCE [LARGE SCALE GENOMIC DNA]</scope>
    <source>
        <strain evidence="6 7">CBS 109695</strain>
    </source>
</reference>
<keyword evidence="1 3" id="KW-0238">DNA-binding</keyword>
<protein>
    <recommendedName>
        <fullName evidence="5">HMG box domain-containing protein</fullName>
    </recommendedName>
</protein>
<evidence type="ECO:0000256" key="2">
    <source>
        <dbReference type="ARBA" id="ARBA00023163"/>
    </source>
</evidence>
<feature type="DNA-binding region" description="HMG box" evidence="3">
    <location>
        <begin position="58"/>
        <end position="123"/>
    </location>
</feature>
<accession>A0A166DZK4</accession>
<feature type="compositionally biased region" description="Polar residues" evidence="4">
    <location>
        <begin position="34"/>
        <end position="54"/>
    </location>
</feature>
<evidence type="ECO:0000313" key="7">
    <source>
        <dbReference type="Proteomes" id="UP000076532"/>
    </source>
</evidence>
<dbReference type="InterPro" id="IPR009071">
    <property type="entry name" value="HMG_box_dom"/>
</dbReference>
<dbReference type="OrthoDB" id="6247875at2759"/>
<dbReference type="InterPro" id="IPR050140">
    <property type="entry name" value="SRY-related_HMG-box_TF-like"/>
</dbReference>
<dbReference type="InterPro" id="IPR036910">
    <property type="entry name" value="HMG_box_dom_sf"/>
</dbReference>
<dbReference type="Gene3D" id="1.10.30.10">
    <property type="entry name" value="High mobility group box domain"/>
    <property type="match status" value="1"/>
</dbReference>